<dbReference type="InterPro" id="IPR019606">
    <property type="entry name" value="GerMN"/>
</dbReference>
<reference evidence="3" key="1">
    <citation type="journal article" date="2021" name="PeerJ">
        <title>Extensive microbial diversity within the chicken gut microbiome revealed by metagenomics and culture.</title>
        <authorList>
            <person name="Gilroy R."/>
            <person name="Ravi A."/>
            <person name="Getino M."/>
            <person name="Pursley I."/>
            <person name="Horton D.L."/>
            <person name="Alikhan N.F."/>
            <person name="Baker D."/>
            <person name="Gharbi K."/>
            <person name="Hall N."/>
            <person name="Watson M."/>
            <person name="Adriaenssens E.M."/>
            <person name="Foster-Nyarko E."/>
            <person name="Jarju S."/>
            <person name="Secka A."/>
            <person name="Antonio M."/>
            <person name="Oren A."/>
            <person name="Chaudhuri R.R."/>
            <person name="La Ragione R."/>
            <person name="Hildebrand F."/>
            <person name="Pallen M.J."/>
        </authorList>
    </citation>
    <scope>NUCLEOTIDE SEQUENCE</scope>
    <source>
        <strain evidence="3">CHK196-3914</strain>
    </source>
</reference>
<dbReference type="AlphaFoldDB" id="A0A9D2G847"/>
<comment type="caution">
    <text evidence="3">The sequence shown here is derived from an EMBL/GenBank/DDBJ whole genome shotgun (WGS) entry which is preliminary data.</text>
</comment>
<organism evidence="3 4">
    <name type="scientific">Candidatus Mediterraneibacter stercoravium</name>
    <dbReference type="NCBI Taxonomy" id="2838685"/>
    <lineage>
        <taxon>Bacteria</taxon>
        <taxon>Bacillati</taxon>
        <taxon>Bacillota</taxon>
        <taxon>Clostridia</taxon>
        <taxon>Lachnospirales</taxon>
        <taxon>Lachnospiraceae</taxon>
        <taxon>Mediterraneibacter</taxon>
    </lineage>
</organism>
<dbReference type="Pfam" id="PF10646">
    <property type="entry name" value="Germane"/>
    <property type="match status" value="2"/>
</dbReference>
<gene>
    <name evidence="3" type="ORF">H9723_01545</name>
</gene>
<accession>A0A9D2G847</accession>
<evidence type="ECO:0000256" key="1">
    <source>
        <dbReference type="SAM" id="SignalP"/>
    </source>
</evidence>
<keyword evidence="1" id="KW-0732">Signal</keyword>
<feature type="domain" description="GerMN" evidence="2">
    <location>
        <begin position="202"/>
        <end position="288"/>
    </location>
</feature>
<sequence length="310" mass="34064">MKRLRIICSVLCLALGVLLTSCSGRTDVSRGESYIFCLNTDRTGLVKISYDIPEGNAQEAAEAVLDELKKPAEEIEYTPALPENVDVQSCELMGSILAVDFDSDYLNIERIEEKLVRAAVVQSLLRIEDIDGVMFTVGQEALKDGEGNIIGLMNEDDFVENTGSSPSSYQTDTLKLYFANKAGDKLVEQVMDVRYSSNVSKEKLIVEKLMQGPGSSGAYPTINPDTNLLSVTTKDGICYVNFDSTFLTGAYDVLPQITIYSVVNSLVEGTDAARVQITINGESNARYMETVDLSQPLEKNMDWVAVEDEE</sequence>
<name>A0A9D2G847_9FIRM</name>
<evidence type="ECO:0000313" key="4">
    <source>
        <dbReference type="Proteomes" id="UP000824116"/>
    </source>
</evidence>
<evidence type="ECO:0000259" key="2">
    <source>
        <dbReference type="SMART" id="SM00909"/>
    </source>
</evidence>
<dbReference type="PROSITE" id="PS51257">
    <property type="entry name" value="PROKAR_LIPOPROTEIN"/>
    <property type="match status" value="1"/>
</dbReference>
<proteinExistence type="predicted"/>
<dbReference type="SMART" id="SM00909">
    <property type="entry name" value="Germane"/>
    <property type="match status" value="2"/>
</dbReference>
<protein>
    <submittedName>
        <fullName evidence="3">GerMN domain-containing protein</fullName>
    </submittedName>
</protein>
<evidence type="ECO:0000313" key="3">
    <source>
        <dbReference type="EMBL" id="HIZ73916.1"/>
    </source>
</evidence>
<feature type="domain" description="GerMN" evidence="2">
    <location>
        <begin position="61"/>
        <end position="146"/>
    </location>
</feature>
<dbReference type="Proteomes" id="UP000824116">
    <property type="component" value="Unassembled WGS sequence"/>
</dbReference>
<reference evidence="3" key="2">
    <citation type="submission" date="2021-04" db="EMBL/GenBank/DDBJ databases">
        <authorList>
            <person name="Gilroy R."/>
        </authorList>
    </citation>
    <scope>NUCLEOTIDE SEQUENCE</scope>
    <source>
        <strain evidence="3">CHK196-3914</strain>
    </source>
</reference>
<feature type="chain" id="PRO_5038584362" evidence="1">
    <location>
        <begin position="24"/>
        <end position="310"/>
    </location>
</feature>
<feature type="signal peptide" evidence="1">
    <location>
        <begin position="1"/>
        <end position="23"/>
    </location>
</feature>
<dbReference type="EMBL" id="DXAY01000034">
    <property type="protein sequence ID" value="HIZ73916.1"/>
    <property type="molecule type" value="Genomic_DNA"/>
</dbReference>